<dbReference type="Pfam" id="PF06961">
    <property type="entry name" value="DUF1294"/>
    <property type="match status" value="1"/>
</dbReference>
<evidence type="ECO:0008006" key="4">
    <source>
        <dbReference type="Google" id="ProtNLM"/>
    </source>
</evidence>
<keyword evidence="1" id="KW-0812">Transmembrane</keyword>
<feature type="transmembrane region" description="Helical" evidence="1">
    <location>
        <begin position="79"/>
        <end position="98"/>
    </location>
</feature>
<dbReference type="Proteomes" id="UP000315471">
    <property type="component" value="Unassembled WGS sequence"/>
</dbReference>
<gene>
    <name evidence="2" type="ORF">Q31b_23270</name>
</gene>
<keyword evidence="1" id="KW-0472">Membrane</keyword>
<dbReference type="InterPro" id="IPR010718">
    <property type="entry name" value="DUF1294"/>
</dbReference>
<protein>
    <recommendedName>
        <fullName evidence="4">DUF1294 domain-containing protein</fullName>
    </recommendedName>
</protein>
<keyword evidence="1" id="KW-1133">Transmembrane helix</keyword>
<dbReference type="PIRSF" id="PIRSF002599">
    <property type="entry name" value="Cold_shock_A"/>
    <property type="match status" value="1"/>
</dbReference>
<dbReference type="InterPro" id="IPR012156">
    <property type="entry name" value="Cold_shock_CspA"/>
</dbReference>
<keyword evidence="3" id="KW-1185">Reference proteome</keyword>
<dbReference type="GO" id="GO:0003676">
    <property type="term" value="F:nucleic acid binding"/>
    <property type="evidence" value="ECO:0007669"/>
    <property type="project" value="InterPro"/>
</dbReference>
<accession>A0A5C6E7V0</accession>
<evidence type="ECO:0000256" key="1">
    <source>
        <dbReference type="SAM" id="Phobius"/>
    </source>
</evidence>
<sequence length="102" mass="11703">MVFVAVLTRTQYIPEYVLWVYLGMSAATFVVYYSDKRAAQKSKWRTQEFTLHMMALTGGWPGALIAQAIFRHKTRKQSFLVLFWATVVLNVAFVALLLSPLQ</sequence>
<feature type="transmembrane region" description="Helical" evidence="1">
    <location>
        <begin position="16"/>
        <end position="34"/>
    </location>
</feature>
<reference evidence="2 3" key="1">
    <citation type="submission" date="2019-02" db="EMBL/GenBank/DDBJ databases">
        <title>Deep-cultivation of Planctomycetes and their phenomic and genomic characterization uncovers novel biology.</title>
        <authorList>
            <person name="Wiegand S."/>
            <person name="Jogler M."/>
            <person name="Boedeker C."/>
            <person name="Pinto D."/>
            <person name="Vollmers J."/>
            <person name="Rivas-Marin E."/>
            <person name="Kohn T."/>
            <person name="Peeters S.H."/>
            <person name="Heuer A."/>
            <person name="Rast P."/>
            <person name="Oberbeckmann S."/>
            <person name="Bunk B."/>
            <person name="Jeske O."/>
            <person name="Meyerdierks A."/>
            <person name="Storesund J.E."/>
            <person name="Kallscheuer N."/>
            <person name="Luecker S."/>
            <person name="Lage O.M."/>
            <person name="Pohl T."/>
            <person name="Merkel B.J."/>
            <person name="Hornburger P."/>
            <person name="Mueller R.-W."/>
            <person name="Bruemmer F."/>
            <person name="Labrenz M."/>
            <person name="Spormann A.M."/>
            <person name="Op Den Camp H."/>
            <person name="Overmann J."/>
            <person name="Amann R."/>
            <person name="Jetten M.S.M."/>
            <person name="Mascher T."/>
            <person name="Medema M.H."/>
            <person name="Devos D.P."/>
            <person name="Kaster A.-K."/>
            <person name="Ovreas L."/>
            <person name="Rohde M."/>
            <person name="Galperin M.Y."/>
            <person name="Jogler C."/>
        </authorList>
    </citation>
    <scope>NUCLEOTIDE SEQUENCE [LARGE SCALE GENOMIC DNA]</scope>
    <source>
        <strain evidence="2 3">Q31b</strain>
    </source>
</reference>
<organism evidence="2 3">
    <name type="scientific">Novipirellula aureliae</name>
    <dbReference type="NCBI Taxonomy" id="2527966"/>
    <lineage>
        <taxon>Bacteria</taxon>
        <taxon>Pseudomonadati</taxon>
        <taxon>Planctomycetota</taxon>
        <taxon>Planctomycetia</taxon>
        <taxon>Pirellulales</taxon>
        <taxon>Pirellulaceae</taxon>
        <taxon>Novipirellula</taxon>
    </lineage>
</organism>
<evidence type="ECO:0000313" key="2">
    <source>
        <dbReference type="EMBL" id="TWU43289.1"/>
    </source>
</evidence>
<comment type="caution">
    <text evidence="2">The sequence shown here is derived from an EMBL/GenBank/DDBJ whole genome shotgun (WGS) entry which is preliminary data.</text>
</comment>
<dbReference type="AlphaFoldDB" id="A0A5C6E7V0"/>
<dbReference type="EMBL" id="SJPY01000003">
    <property type="protein sequence ID" value="TWU43289.1"/>
    <property type="molecule type" value="Genomic_DNA"/>
</dbReference>
<evidence type="ECO:0000313" key="3">
    <source>
        <dbReference type="Proteomes" id="UP000315471"/>
    </source>
</evidence>
<proteinExistence type="predicted"/>
<name>A0A5C6E7V0_9BACT</name>